<comment type="caution">
    <text evidence="2">The sequence shown here is derived from an EMBL/GenBank/DDBJ whole genome shotgun (WGS) entry which is preliminary data.</text>
</comment>
<evidence type="ECO:0000313" key="2">
    <source>
        <dbReference type="EMBL" id="MBB3944550.1"/>
    </source>
</evidence>
<feature type="region of interest" description="Disordered" evidence="1">
    <location>
        <begin position="1"/>
        <end position="21"/>
    </location>
</feature>
<gene>
    <name evidence="2" type="ORF">GGQ73_000473</name>
</gene>
<accession>A0A7W6C9W6</accession>
<dbReference type="EMBL" id="JACIDV010000001">
    <property type="protein sequence ID" value="MBB3944550.1"/>
    <property type="molecule type" value="Genomic_DNA"/>
</dbReference>
<proteinExistence type="predicted"/>
<keyword evidence="3" id="KW-1185">Reference proteome</keyword>
<reference evidence="2 3" key="1">
    <citation type="submission" date="2020-08" db="EMBL/GenBank/DDBJ databases">
        <title>Genomic Encyclopedia of Type Strains, Phase IV (KMG-IV): sequencing the most valuable type-strain genomes for metagenomic binning, comparative biology and taxonomic classification.</title>
        <authorList>
            <person name="Goeker M."/>
        </authorList>
    </citation>
    <scope>NUCLEOTIDE SEQUENCE [LARGE SCALE GENOMIC DNA]</scope>
    <source>
        <strain evidence="2 3">DSM 26438</strain>
    </source>
</reference>
<evidence type="ECO:0000313" key="3">
    <source>
        <dbReference type="Proteomes" id="UP000565286"/>
    </source>
</evidence>
<organism evidence="2 3">
    <name type="scientific">Rhizobium skierniewicense</name>
    <dbReference type="NCBI Taxonomy" id="984260"/>
    <lineage>
        <taxon>Bacteria</taxon>
        <taxon>Pseudomonadati</taxon>
        <taxon>Pseudomonadota</taxon>
        <taxon>Alphaproteobacteria</taxon>
        <taxon>Hyphomicrobiales</taxon>
        <taxon>Rhizobiaceae</taxon>
        <taxon>Rhizobium/Agrobacterium group</taxon>
        <taxon>Rhizobium</taxon>
    </lineage>
</organism>
<sequence length="66" mass="7482">MTAFVAKRKTPSIPNGHWRPYPKGSFAPLKQSHSHSLVVIESGHRSQQSLFALRKRQTLPLLNEAF</sequence>
<protein>
    <submittedName>
        <fullName evidence="2">Uncharacterized protein</fullName>
    </submittedName>
</protein>
<feature type="compositionally biased region" description="Basic residues" evidence="1">
    <location>
        <begin position="1"/>
        <end position="10"/>
    </location>
</feature>
<dbReference type="AlphaFoldDB" id="A0A7W6C9W6"/>
<evidence type="ECO:0000256" key="1">
    <source>
        <dbReference type="SAM" id="MobiDB-lite"/>
    </source>
</evidence>
<dbReference type="Proteomes" id="UP000565286">
    <property type="component" value="Unassembled WGS sequence"/>
</dbReference>
<name>A0A7W6C9W6_9HYPH</name>